<sequence length="305" mass="33498">MDSMTESSLQTVLPTGRQYTLSSAGYRAIICEQGATLRSLTHDGEDLLLTFPADQSPRGSRGQHLLPWPNRIRDGRYTFDGMTQQLPINEVAFNNAIHGLTRWMAWTLEDLAEDRVTLSLTLLAQPGWPGCVRLSLTHRLSAQGLTVEVGARNVGETAVPFGYAAHPYLVAGSTPVDQWQVTAPFGTFLEVDERLLPIRLGAVDGRPQDLRSGDQFGDRVLDTAYTGAPEGRPWRIEVQAGDLTRAIWAGPGMAWSQVFTPRDRMSLALEPMTCGPDAFNPGPTHDSVIRLEPGDQVEFSWGISI</sequence>
<gene>
    <name evidence="1" type="primary">galM</name>
    <name evidence="1" type="ORF">NCTC13652_00427</name>
</gene>
<dbReference type="EMBL" id="LR134473">
    <property type="protein sequence ID" value="VEI02256.1"/>
    <property type="molecule type" value="Genomic_DNA"/>
</dbReference>
<protein>
    <submittedName>
        <fullName evidence="1">Aldose 1-epimerase</fullName>
        <ecNumber evidence="1">5.1.3.3</ecNumber>
    </submittedName>
</protein>
<dbReference type="EC" id="5.1.3.3" evidence="1"/>
<proteinExistence type="predicted"/>
<keyword evidence="2" id="KW-1185">Reference proteome</keyword>
<dbReference type="Pfam" id="PF01263">
    <property type="entry name" value="Aldose_epim"/>
    <property type="match status" value="1"/>
</dbReference>
<dbReference type="GO" id="GO:0006006">
    <property type="term" value="P:glucose metabolic process"/>
    <property type="evidence" value="ECO:0007669"/>
    <property type="project" value="TreeGrafter"/>
</dbReference>
<evidence type="ECO:0000313" key="2">
    <source>
        <dbReference type="Proteomes" id="UP000277858"/>
    </source>
</evidence>
<dbReference type="PANTHER" id="PTHR10091:SF0">
    <property type="entry name" value="GALACTOSE MUTAROTASE"/>
    <property type="match status" value="1"/>
</dbReference>
<dbReference type="GeneID" id="82885838"/>
<name>A0A448NWA7_9ACTN</name>
<dbReference type="InterPro" id="IPR011013">
    <property type="entry name" value="Gal_mutarotase_sf_dom"/>
</dbReference>
<dbReference type="GO" id="GO:0004034">
    <property type="term" value="F:aldose 1-epimerase activity"/>
    <property type="evidence" value="ECO:0007669"/>
    <property type="project" value="UniProtKB-EC"/>
</dbReference>
<dbReference type="GO" id="GO:0030246">
    <property type="term" value="F:carbohydrate binding"/>
    <property type="evidence" value="ECO:0007669"/>
    <property type="project" value="InterPro"/>
</dbReference>
<dbReference type="Proteomes" id="UP000277858">
    <property type="component" value="Chromosome"/>
</dbReference>
<dbReference type="InterPro" id="IPR014718">
    <property type="entry name" value="GH-type_carb-bd"/>
</dbReference>
<dbReference type="Gene3D" id="2.70.98.10">
    <property type="match status" value="1"/>
</dbReference>
<organism evidence="1 2">
    <name type="scientific">Acidipropionibacterium jensenii</name>
    <dbReference type="NCBI Taxonomy" id="1749"/>
    <lineage>
        <taxon>Bacteria</taxon>
        <taxon>Bacillati</taxon>
        <taxon>Actinomycetota</taxon>
        <taxon>Actinomycetes</taxon>
        <taxon>Propionibacteriales</taxon>
        <taxon>Propionibacteriaceae</taxon>
        <taxon>Acidipropionibacterium</taxon>
    </lineage>
</organism>
<reference evidence="1 2" key="1">
    <citation type="submission" date="2018-12" db="EMBL/GenBank/DDBJ databases">
        <authorList>
            <consortium name="Pathogen Informatics"/>
        </authorList>
    </citation>
    <scope>NUCLEOTIDE SEQUENCE [LARGE SCALE GENOMIC DNA]</scope>
    <source>
        <strain evidence="1 2">NCTC13652</strain>
    </source>
</reference>
<dbReference type="GO" id="GO:0033499">
    <property type="term" value="P:galactose catabolic process via UDP-galactose, Leloir pathway"/>
    <property type="evidence" value="ECO:0007669"/>
    <property type="project" value="TreeGrafter"/>
</dbReference>
<keyword evidence="1" id="KW-0413">Isomerase</keyword>
<dbReference type="AlphaFoldDB" id="A0A448NWA7"/>
<dbReference type="SUPFAM" id="SSF74650">
    <property type="entry name" value="Galactose mutarotase-like"/>
    <property type="match status" value="1"/>
</dbReference>
<dbReference type="CDD" id="cd09022">
    <property type="entry name" value="Aldose_epim_Ec_YihR"/>
    <property type="match status" value="1"/>
</dbReference>
<dbReference type="RefSeq" id="WP_084149333.1">
    <property type="nucleotide sequence ID" value="NZ_CP040635.1"/>
</dbReference>
<dbReference type="InterPro" id="IPR008183">
    <property type="entry name" value="Aldose_1/G6P_1-epimerase"/>
</dbReference>
<dbReference type="STRING" id="1122997.GCA_000425285_01349"/>
<evidence type="ECO:0000313" key="1">
    <source>
        <dbReference type="EMBL" id="VEI02256.1"/>
    </source>
</evidence>
<accession>A0A448NWA7</accession>
<dbReference type="PANTHER" id="PTHR10091">
    <property type="entry name" value="ALDOSE-1-EPIMERASE"/>
    <property type="match status" value="1"/>
</dbReference>
<dbReference type="InterPro" id="IPR037480">
    <property type="entry name" value="YihR-like"/>
</dbReference>